<dbReference type="SMART" id="SM00184">
    <property type="entry name" value="RING"/>
    <property type="match status" value="1"/>
</dbReference>
<dbReference type="Gene3D" id="3.30.160.60">
    <property type="entry name" value="Classic Zinc Finger"/>
    <property type="match status" value="1"/>
</dbReference>
<feature type="domain" description="B box-type" evidence="11">
    <location>
        <begin position="112"/>
        <end position="159"/>
    </location>
</feature>
<organism evidence="12 13">
    <name type="scientific">Patiria miniata</name>
    <name type="common">Bat star</name>
    <name type="synonym">Asterina miniata</name>
    <dbReference type="NCBI Taxonomy" id="46514"/>
    <lineage>
        <taxon>Eukaryota</taxon>
        <taxon>Metazoa</taxon>
        <taxon>Echinodermata</taxon>
        <taxon>Eleutherozoa</taxon>
        <taxon>Asterozoa</taxon>
        <taxon>Asteroidea</taxon>
        <taxon>Valvatacea</taxon>
        <taxon>Valvatida</taxon>
        <taxon>Asterinidae</taxon>
        <taxon>Patiria</taxon>
    </lineage>
</organism>
<evidence type="ECO:0000256" key="9">
    <source>
        <dbReference type="SAM" id="MobiDB-lite"/>
    </source>
</evidence>
<dbReference type="PANTHER" id="PTHR25462:SF296">
    <property type="entry name" value="MEIOTIC P26, ISOFORM F"/>
    <property type="match status" value="1"/>
</dbReference>
<dbReference type="SMART" id="SM00336">
    <property type="entry name" value="BBOX"/>
    <property type="match status" value="2"/>
</dbReference>
<dbReference type="OMA" id="INCCITS"/>
<dbReference type="InterPro" id="IPR027370">
    <property type="entry name" value="Znf-RING_euk"/>
</dbReference>
<dbReference type="Gene3D" id="3.30.40.10">
    <property type="entry name" value="Zinc/RING finger domain, C3HC4 (zinc finger)"/>
    <property type="match status" value="1"/>
</dbReference>
<keyword evidence="4 6" id="KW-0863">Zinc-finger</keyword>
<dbReference type="AlphaFoldDB" id="A0A913ZM59"/>
<dbReference type="Pfam" id="PF13445">
    <property type="entry name" value="zf-RING_UBOX"/>
    <property type="match status" value="1"/>
</dbReference>
<dbReference type="GO" id="GO:0008270">
    <property type="term" value="F:zinc ion binding"/>
    <property type="evidence" value="ECO:0007669"/>
    <property type="project" value="UniProtKB-KW"/>
</dbReference>
<dbReference type="PANTHER" id="PTHR25462">
    <property type="entry name" value="BONUS, ISOFORM C-RELATED"/>
    <property type="match status" value="1"/>
</dbReference>
<evidence type="ECO:0000256" key="4">
    <source>
        <dbReference type="ARBA" id="ARBA00022771"/>
    </source>
</evidence>
<evidence type="ECO:0000259" key="11">
    <source>
        <dbReference type="PROSITE" id="PS50119"/>
    </source>
</evidence>
<dbReference type="SUPFAM" id="SSF57845">
    <property type="entry name" value="B-box zinc-binding domain"/>
    <property type="match status" value="1"/>
</dbReference>
<dbReference type="EnsemblMetazoa" id="XM_038196501.1">
    <property type="protein sequence ID" value="XP_038052429.1"/>
    <property type="gene ID" value="LOC119725139"/>
</dbReference>
<evidence type="ECO:0000256" key="3">
    <source>
        <dbReference type="ARBA" id="ARBA00022737"/>
    </source>
</evidence>
<evidence type="ECO:0000256" key="7">
    <source>
        <dbReference type="PROSITE-ProRule" id="PRU00504"/>
    </source>
</evidence>
<keyword evidence="8" id="KW-0175">Coiled coil</keyword>
<evidence type="ECO:0000313" key="12">
    <source>
        <dbReference type="EnsemblMetazoa" id="XP_038052429.1"/>
    </source>
</evidence>
<feature type="coiled-coil region" evidence="8">
    <location>
        <begin position="269"/>
        <end position="335"/>
    </location>
</feature>
<dbReference type="GeneID" id="119725139"/>
<feature type="domain" description="B box-type" evidence="11">
    <location>
        <begin position="175"/>
        <end position="218"/>
    </location>
</feature>
<accession>A0A913ZM59</accession>
<feature type="domain" description="RING-type" evidence="10">
    <location>
        <begin position="28"/>
        <end position="72"/>
    </location>
</feature>
<feature type="compositionally biased region" description="Basic and acidic residues" evidence="9">
    <location>
        <begin position="157"/>
        <end position="168"/>
    </location>
</feature>
<dbReference type="OrthoDB" id="6075765at2759"/>
<reference evidence="12" key="1">
    <citation type="submission" date="2022-11" db="UniProtKB">
        <authorList>
            <consortium name="EnsemblMetazoa"/>
        </authorList>
    </citation>
    <scope>IDENTIFICATION</scope>
</reference>
<evidence type="ECO:0000256" key="5">
    <source>
        <dbReference type="ARBA" id="ARBA00022833"/>
    </source>
</evidence>
<dbReference type="SUPFAM" id="SSF101898">
    <property type="entry name" value="NHL repeat"/>
    <property type="match status" value="1"/>
</dbReference>
<dbReference type="PROSITE" id="PS50089">
    <property type="entry name" value="ZF_RING_2"/>
    <property type="match status" value="1"/>
</dbReference>
<keyword evidence="3" id="KW-0677">Repeat</keyword>
<evidence type="ECO:0000256" key="6">
    <source>
        <dbReference type="PROSITE-ProRule" id="PRU00024"/>
    </source>
</evidence>
<evidence type="ECO:0000256" key="8">
    <source>
        <dbReference type="SAM" id="Coils"/>
    </source>
</evidence>
<dbReference type="PROSITE" id="PS50119">
    <property type="entry name" value="ZF_BBOX"/>
    <property type="match status" value="2"/>
</dbReference>
<dbReference type="Gene3D" id="2.120.10.30">
    <property type="entry name" value="TolB, C-terminal domain"/>
    <property type="match status" value="1"/>
</dbReference>
<dbReference type="InterPro" id="IPR011042">
    <property type="entry name" value="6-blade_b-propeller_TolB-like"/>
</dbReference>
<proteinExistence type="predicted"/>
<dbReference type="PROSITE" id="PS51125">
    <property type="entry name" value="NHL"/>
    <property type="match status" value="1"/>
</dbReference>
<keyword evidence="1" id="KW-0597">Phosphoprotein</keyword>
<keyword evidence="5" id="KW-0862">Zinc</keyword>
<evidence type="ECO:0000313" key="13">
    <source>
        <dbReference type="Proteomes" id="UP000887568"/>
    </source>
</evidence>
<dbReference type="PROSITE" id="PS00518">
    <property type="entry name" value="ZF_RING_1"/>
    <property type="match status" value="1"/>
</dbReference>
<evidence type="ECO:0000256" key="1">
    <source>
        <dbReference type="ARBA" id="ARBA00022553"/>
    </source>
</evidence>
<evidence type="ECO:0000256" key="2">
    <source>
        <dbReference type="ARBA" id="ARBA00022723"/>
    </source>
</evidence>
<dbReference type="SUPFAM" id="SSF57850">
    <property type="entry name" value="RING/U-box"/>
    <property type="match status" value="1"/>
</dbReference>
<keyword evidence="2" id="KW-0479">Metal-binding</keyword>
<keyword evidence="13" id="KW-1185">Reference proteome</keyword>
<sequence length="646" mass="72689">DNQLRMAEAAEATAKTMLGEISQGHLECPICFCRYKDPKILDCLHTFCLNCLDGMLSKQQPSIGKITCPVCRKETPVPDAGLPGLLDCFFLSSLVDEINQQERSLETQQQATTSPTCDECVEGLEAVSRCLDCVENLCQQCKTAHERSKRTQKHRVTPVEHPEQKEVPSADLSQTHSPKCQKHADQKMQFYCETCKMLMCGICATIDHRSADHQLSEIADAVRSYFEEVKYVLQKFQKSKEEFKANEESVEHARHRLKVMVTRACSEIQAKEEEEIAKIKNKSRLLRDKVIKIGKKRDEEFEKVHTNNKKKMERAEEIEAAVTDLMKQADDFELLNLKPKVMHNLEFQKDLQFDRVKHGESFIGVKCQDVVLDKDLGEILHKEKWKLKTEFGKQGDGDGEFNWARSVCCFSNGDIAVDDSNKNQVSVFTSTGQHKTTFDLNALYGISVTSDLLLANCEDHVKVFDINCQLHSKFNLSKPDAGDEPYIHTSDATVDNEHLAVVFNGQRMVTSLYNLDGSLIRDIASASICQEDIAISSKGRLIFTQYDSSILQCVEMTGKEVFAVRTSLEDKEATPAGVCCDDAGDIYVTFHCGPHTGSSEVHHYDSQGVYVDCVANKLLWPFGITFSPSGELVVADQNSVKIFHRI</sequence>
<dbReference type="InterPro" id="IPR001841">
    <property type="entry name" value="Znf_RING"/>
</dbReference>
<dbReference type="RefSeq" id="XP_038052429.1">
    <property type="nucleotide sequence ID" value="XM_038196501.1"/>
</dbReference>
<dbReference type="Pfam" id="PF00643">
    <property type="entry name" value="zf-B_box"/>
    <property type="match status" value="1"/>
</dbReference>
<dbReference type="InterPro" id="IPR047153">
    <property type="entry name" value="TRIM45/56/19-like"/>
</dbReference>
<name>A0A913ZM59_PATMI</name>
<protein>
    <submittedName>
        <fullName evidence="12">Uncharacterized protein</fullName>
    </submittedName>
</protein>
<feature type="region of interest" description="Disordered" evidence="9">
    <location>
        <begin position="149"/>
        <end position="178"/>
    </location>
</feature>
<evidence type="ECO:0000259" key="10">
    <source>
        <dbReference type="PROSITE" id="PS50089"/>
    </source>
</evidence>
<dbReference type="InterPro" id="IPR000315">
    <property type="entry name" value="Znf_B-box"/>
</dbReference>
<dbReference type="InterPro" id="IPR013083">
    <property type="entry name" value="Znf_RING/FYVE/PHD"/>
</dbReference>
<dbReference type="Proteomes" id="UP000887568">
    <property type="component" value="Unplaced"/>
</dbReference>
<dbReference type="InterPro" id="IPR001258">
    <property type="entry name" value="NHL_repeat"/>
</dbReference>
<dbReference type="InterPro" id="IPR017907">
    <property type="entry name" value="Znf_RING_CS"/>
</dbReference>
<feature type="repeat" description="NHL" evidence="7">
    <location>
        <begin position="388"/>
        <end position="431"/>
    </location>
</feature>